<evidence type="ECO:0000313" key="3">
    <source>
        <dbReference type="Proteomes" id="UP000503308"/>
    </source>
</evidence>
<dbReference type="RefSeq" id="WP_169641416.1">
    <property type="nucleotide sequence ID" value="NZ_CP048788.1"/>
</dbReference>
<sequence>MRTTILMASLAGAAIIAALLPYAHVWGVHFYEQGLTETASALFLAAAALVLAIFYRPSRAIWHIVVLVALLANREADERQLSGLPVLAKVTAYVDDVLLENTVIVIALLLFLLAGFLRYTWPLMRDRAFWRSDILAILATGTAFAAGGQIADVIGAQGNGTISAVRYAKLHLIEEISELWFAVAVFCASVLAVLRRRRPNAEEDNAGDHSRNKTANPGTA</sequence>
<keyword evidence="1" id="KW-0812">Transmembrane</keyword>
<reference evidence="2 3" key="1">
    <citation type="submission" date="2020-02" db="EMBL/GenBank/DDBJ databases">
        <title>Genome sequence of Roseobacter ponti.</title>
        <authorList>
            <person name="Hollensteiner J."/>
            <person name="Schneider D."/>
            <person name="Poehlein A."/>
            <person name="Daniel R."/>
        </authorList>
    </citation>
    <scope>NUCLEOTIDE SEQUENCE [LARGE SCALE GENOMIC DNA]</scope>
    <source>
        <strain evidence="2 3">DSM 106830</strain>
    </source>
</reference>
<keyword evidence="3" id="KW-1185">Reference proteome</keyword>
<protein>
    <submittedName>
        <fullName evidence="2">Uncharacterized protein</fullName>
    </submittedName>
</protein>
<feature type="transmembrane region" description="Helical" evidence="1">
    <location>
        <begin position="133"/>
        <end position="156"/>
    </location>
</feature>
<feature type="transmembrane region" description="Helical" evidence="1">
    <location>
        <begin position="176"/>
        <end position="194"/>
    </location>
</feature>
<dbReference type="EMBL" id="CP048788">
    <property type="protein sequence ID" value="QJF52197.1"/>
    <property type="molecule type" value="Genomic_DNA"/>
</dbReference>
<keyword evidence="1" id="KW-0472">Membrane</keyword>
<dbReference type="Proteomes" id="UP000503308">
    <property type="component" value="Chromosome"/>
</dbReference>
<feature type="transmembrane region" description="Helical" evidence="1">
    <location>
        <begin position="35"/>
        <end position="55"/>
    </location>
</feature>
<evidence type="ECO:0000256" key="1">
    <source>
        <dbReference type="SAM" id="Phobius"/>
    </source>
</evidence>
<feature type="transmembrane region" description="Helical" evidence="1">
    <location>
        <begin position="103"/>
        <end position="121"/>
    </location>
</feature>
<organism evidence="2 3">
    <name type="scientific">Roseobacter ponti</name>
    <dbReference type="NCBI Taxonomy" id="1891787"/>
    <lineage>
        <taxon>Bacteria</taxon>
        <taxon>Pseudomonadati</taxon>
        <taxon>Pseudomonadota</taxon>
        <taxon>Alphaproteobacteria</taxon>
        <taxon>Rhodobacterales</taxon>
        <taxon>Roseobacteraceae</taxon>
        <taxon>Roseobacter</taxon>
    </lineage>
</organism>
<keyword evidence="1" id="KW-1133">Transmembrane helix</keyword>
<dbReference type="AlphaFoldDB" id="A0A858SW01"/>
<evidence type="ECO:0000313" key="2">
    <source>
        <dbReference type="EMBL" id="QJF52197.1"/>
    </source>
</evidence>
<dbReference type="KEGG" id="rpon:G3256_13950"/>
<proteinExistence type="predicted"/>
<gene>
    <name evidence="2" type="ORF">G3256_13950</name>
</gene>
<name>A0A858SW01_9RHOB</name>
<accession>A0A858SW01</accession>